<protein>
    <submittedName>
        <fullName evidence="6">Leucine-rich repeat-containing protein 42</fullName>
    </submittedName>
</protein>
<evidence type="ECO:0000256" key="3">
    <source>
        <dbReference type="SAM" id="MobiDB-lite"/>
    </source>
</evidence>
<reference evidence="6" key="1">
    <citation type="submission" date="2017-02" db="UniProtKB">
        <authorList>
            <consortium name="WormBaseParasite"/>
        </authorList>
    </citation>
    <scope>IDENTIFICATION</scope>
</reference>
<dbReference type="InterPro" id="IPR032675">
    <property type="entry name" value="LRR_dom_sf"/>
</dbReference>
<dbReference type="PANTHER" id="PTHR24112:SF9">
    <property type="entry name" value="PROTEIN PHOSPHATASE 1 REGULATORY SUBUNIT 37"/>
    <property type="match status" value="1"/>
</dbReference>
<evidence type="ECO:0000313" key="4">
    <source>
        <dbReference type="EMBL" id="VDO03420.1"/>
    </source>
</evidence>
<keyword evidence="1" id="KW-0433">Leucine-rich repeat</keyword>
<keyword evidence="2" id="KW-0677">Repeat</keyword>
<dbReference type="InterPro" id="IPR051279">
    <property type="entry name" value="PP1-Reg/Actin-Interact_Protein"/>
</dbReference>
<dbReference type="SUPFAM" id="SSF52047">
    <property type="entry name" value="RNI-like"/>
    <property type="match status" value="1"/>
</dbReference>
<feature type="compositionally biased region" description="Polar residues" evidence="3">
    <location>
        <begin position="319"/>
        <end position="334"/>
    </location>
</feature>
<gene>
    <name evidence="4" type="ORF">HNAJ_LOCUS7560</name>
</gene>
<evidence type="ECO:0000256" key="2">
    <source>
        <dbReference type="ARBA" id="ARBA00022737"/>
    </source>
</evidence>
<reference evidence="4 5" key="2">
    <citation type="submission" date="2018-11" db="EMBL/GenBank/DDBJ databases">
        <authorList>
            <consortium name="Pathogen Informatics"/>
        </authorList>
    </citation>
    <scope>NUCLEOTIDE SEQUENCE [LARGE SCALE GENOMIC DNA]</scope>
</reference>
<dbReference type="WBParaSite" id="HNAJ_0000756401-mRNA-1">
    <property type="protein sequence ID" value="HNAJ_0000756401-mRNA-1"/>
    <property type="gene ID" value="HNAJ_0000756401"/>
</dbReference>
<evidence type="ECO:0000313" key="6">
    <source>
        <dbReference type="WBParaSite" id="HNAJ_0000756401-mRNA-1"/>
    </source>
</evidence>
<dbReference type="Gene3D" id="3.80.10.10">
    <property type="entry name" value="Ribonuclease Inhibitor"/>
    <property type="match status" value="1"/>
</dbReference>
<keyword evidence="5" id="KW-1185">Reference proteome</keyword>
<dbReference type="AlphaFoldDB" id="A0A0R3TK87"/>
<evidence type="ECO:0000313" key="5">
    <source>
        <dbReference type="Proteomes" id="UP000278807"/>
    </source>
</evidence>
<dbReference type="EMBL" id="UZAE01012078">
    <property type="protein sequence ID" value="VDO03420.1"/>
    <property type="molecule type" value="Genomic_DNA"/>
</dbReference>
<evidence type="ECO:0000256" key="1">
    <source>
        <dbReference type="ARBA" id="ARBA00022614"/>
    </source>
</evidence>
<dbReference type="PANTHER" id="PTHR24112">
    <property type="entry name" value="LEUCINE-RICH REPEAT, ISOFORM F-RELATED"/>
    <property type="match status" value="1"/>
</dbReference>
<sequence length="361" mass="40574">MAIPSAMHSEQAKIHNENCYDETTNSNNSSISIPKVSSSNRRVHFPEGDSIILGFLEPFHPTPDNCTSDELIAAYIASCKLYKTPPVDFLLEQLRGIDLSICNERYSRLCLRGIRLNRYQIETLEEVFRRVHFQEVDLEDTFLDEPSATALFDMMLHYETCVDLSISLSLERSNFSVAWSRCVTYLRKSGALQRFKLSHTPLTVNLFNGLSLSGLSLQSLTFRDCSLTGSSLHYLLRLLRFLMTYTINSSNTSSTNSRGYGCTNASRYPRPSYRGPLAPVPWPLILRLPENKINAVDAENLVLLVRHQLVMLPGPPTPTTSSDENLDSEATSAPKNKPAGGSGYLEELDLSHNNLRVRQSY</sequence>
<dbReference type="OrthoDB" id="10034042at2759"/>
<dbReference type="Proteomes" id="UP000278807">
    <property type="component" value="Unassembled WGS sequence"/>
</dbReference>
<accession>A0A0R3TK87</accession>
<organism evidence="6">
    <name type="scientific">Rodentolepis nana</name>
    <name type="common">Dwarf tapeworm</name>
    <name type="synonym">Hymenolepis nana</name>
    <dbReference type="NCBI Taxonomy" id="102285"/>
    <lineage>
        <taxon>Eukaryota</taxon>
        <taxon>Metazoa</taxon>
        <taxon>Spiralia</taxon>
        <taxon>Lophotrochozoa</taxon>
        <taxon>Platyhelminthes</taxon>
        <taxon>Cestoda</taxon>
        <taxon>Eucestoda</taxon>
        <taxon>Cyclophyllidea</taxon>
        <taxon>Hymenolepididae</taxon>
        <taxon>Rodentolepis</taxon>
    </lineage>
</organism>
<proteinExistence type="predicted"/>
<feature type="region of interest" description="Disordered" evidence="3">
    <location>
        <begin position="314"/>
        <end position="348"/>
    </location>
</feature>
<name>A0A0R3TK87_RODNA</name>